<feature type="domain" description="Enoyl reductase (ER)" evidence="6">
    <location>
        <begin position="14"/>
        <end position="344"/>
    </location>
</feature>
<evidence type="ECO:0000256" key="2">
    <source>
        <dbReference type="ARBA" id="ARBA00022723"/>
    </source>
</evidence>
<evidence type="ECO:0000313" key="7">
    <source>
        <dbReference type="EMBL" id="MFC6316433.1"/>
    </source>
</evidence>
<dbReference type="InterPro" id="IPR002328">
    <property type="entry name" value="ADH_Zn_CS"/>
</dbReference>
<dbReference type="SUPFAM" id="SSF50129">
    <property type="entry name" value="GroES-like"/>
    <property type="match status" value="1"/>
</dbReference>
<reference evidence="8" key="1">
    <citation type="journal article" date="2019" name="Int. J. Syst. Evol. Microbiol.">
        <title>The Global Catalogue of Microorganisms (GCM) 10K type strain sequencing project: providing services to taxonomists for standard genome sequencing and annotation.</title>
        <authorList>
            <consortium name="The Broad Institute Genomics Platform"/>
            <consortium name="The Broad Institute Genome Sequencing Center for Infectious Disease"/>
            <person name="Wu L."/>
            <person name="Ma J."/>
        </authorList>
    </citation>
    <scope>NUCLEOTIDE SEQUENCE [LARGE SCALE GENOMIC DNA]</scope>
    <source>
        <strain evidence="8">CCM 8897</strain>
    </source>
</reference>
<dbReference type="PROSITE" id="PS00059">
    <property type="entry name" value="ADH_ZINC"/>
    <property type="match status" value="1"/>
</dbReference>
<evidence type="ECO:0000259" key="6">
    <source>
        <dbReference type="SMART" id="SM00829"/>
    </source>
</evidence>
<dbReference type="InterPro" id="IPR011032">
    <property type="entry name" value="GroES-like_sf"/>
</dbReference>
<dbReference type="InterPro" id="IPR013149">
    <property type="entry name" value="ADH-like_C"/>
</dbReference>
<dbReference type="RefSeq" id="WP_125600247.1">
    <property type="nucleotide sequence ID" value="NZ_JBHSSM010000038.1"/>
</dbReference>
<dbReference type="EC" id="1.1.-.-" evidence="7"/>
<comment type="caution">
    <text evidence="7">The sequence shown here is derived from an EMBL/GenBank/DDBJ whole genome shotgun (WGS) entry which is preliminary data.</text>
</comment>
<sequence>MATTKVKALEATGSAFATFHHTVIERRELRADDVAIDIKYCGICHSDIAQVEGIDQVFHHPIVPGHEITGIVSAVGSAVTKYQVGDRVGVGCFVDSCGKCKYCRAGQEQFCEKGFVSVFNTPDYQGQITQGGYSQSLVVKEHFVLSIPDNLDLAAASPLLCAGITTYNPLKRYGVGPGSKVAVIGLGGLGHIAVQFAHQMGAEVTVLGHSVSKQAEASKFGATGYEILREAADFDQLSNSYDFILNTVAVPLDLDQYLKLLRVNGIFCFVGLTMDEQKFNLFSLFNKQGTLTVSNVGGIALTQEMLDFAAAHQVLPQIEMIGIDDVPTAYQRILASDVHYRFVIDMSTLK</sequence>
<dbReference type="Proteomes" id="UP001596310">
    <property type="component" value="Unassembled WGS sequence"/>
</dbReference>
<dbReference type="Pfam" id="PF00107">
    <property type="entry name" value="ADH_zinc_N"/>
    <property type="match status" value="1"/>
</dbReference>
<dbReference type="InterPro" id="IPR036291">
    <property type="entry name" value="NAD(P)-bd_dom_sf"/>
</dbReference>
<dbReference type="EMBL" id="JBHSSM010000038">
    <property type="protein sequence ID" value="MFC6316433.1"/>
    <property type="molecule type" value="Genomic_DNA"/>
</dbReference>
<comment type="cofactor">
    <cofactor evidence="1 5">
        <name>Zn(2+)</name>
        <dbReference type="ChEBI" id="CHEBI:29105"/>
    </cofactor>
</comment>
<evidence type="ECO:0000313" key="8">
    <source>
        <dbReference type="Proteomes" id="UP001596310"/>
    </source>
</evidence>
<accession>A0ABW1UT24</accession>
<dbReference type="Gene3D" id="3.40.50.720">
    <property type="entry name" value="NAD(P)-binding Rossmann-like Domain"/>
    <property type="match status" value="1"/>
</dbReference>
<gene>
    <name evidence="7" type="ORF">ACFQHW_12765</name>
</gene>
<protein>
    <submittedName>
        <fullName evidence="7">NAD(P)-dependent alcohol dehydrogenase</fullName>
        <ecNumber evidence="7">1.1.-.-</ecNumber>
    </submittedName>
</protein>
<keyword evidence="2 5" id="KW-0479">Metal-binding</keyword>
<dbReference type="Pfam" id="PF08240">
    <property type="entry name" value="ADH_N"/>
    <property type="match status" value="1"/>
</dbReference>
<evidence type="ECO:0000256" key="4">
    <source>
        <dbReference type="ARBA" id="ARBA00023002"/>
    </source>
</evidence>
<evidence type="ECO:0000256" key="3">
    <source>
        <dbReference type="ARBA" id="ARBA00022833"/>
    </source>
</evidence>
<keyword evidence="8" id="KW-1185">Reference proteome</keyword>
<dbReference type="InterPro" id="IPR047109">
    <property type="entry name" value="CAD-like"/>
</dbReference>
<evidence type="ECO:0000256" key="1">
    <source>
        <dbReference type="ARBA" id="ARBA00001947"/>
    </source>
</evidence>
<name>A0ABW1UT24_9LACO</name>
<evidence type="ECO:0000256" key="5">
    <source>
        <dbReference type="RuleBase" id="RU361277"/>
    </source>
</evidence>
<dbReference type="PANTHER" id="PTHR42683">
    <property type="entry name" value="ALDEHYDE REDUCTASE"/>
    <property type="match status" value="1"/>
</dbReference>
<dbReference type="CDD" id="cd05283">
    <property type="entry name" value="CAD1"/>
    <property type="match status" value="1"/>
</dbReference>
<proteinExistence type="inferred from homology"/>
<organism evidence="7 8">
    <name type="scientific">Lapidilactobacillus achengensis</name>
    <dbReference type="NCBI Taxonomy" id="2486000"/>
    <lineage>
        <taxon>Bacteria</taxon>
        <taxon>Bacillati</taxon>
        <taxon>Bacillota</taxon>
        <taxon>Bacilli</taxon>
        <taxon>Lactobacillales</taxon>
        <taxon>Lactobacillaceae</taxon>
        <taxon>Lapidilactobacillus</taxon>
    </lineage>
</organism>
<keyword evidence="3 5" id="KW-0862">Zinc</keyword>
<dbReference type="SMART" id="SM00829">
    <property type="entry name" value="PKS_ER"/>
    <property type="match status" value="1"/>
</dbReference>
<comment type="similarity">
    <text evidence="5">Belongs to the zinc-containing alcohol dehydrogenase family.</text>
</comment>
<dbReference type="InterPro" id="IPR013154">
    <property type="entry name" value="ADH-like_N"/>
</dbReference>
<keyword evidence="4 7" id="KW-0560">Oxidoreductase</keyword>
<dbReference type="GO" id="GO:0016491">
    <property type="term" value="F:oxidoreductase activity"/>
    <property type="evidence" value="ECO:0007669"/>
    <property type="project" value="UniProtKB-KW"/>
</dbReference>
<dbReference type="SUPFAM" id="SSF51735">
    <property type="entry name" value="NAD(P)-binding Rossmann-fold domains"/>
    <property type="match status" value="1"/>
</dbReference>
<dbReference type="InterPro" id="IPR020843">
    <property type="entry name" value="ER"/>
</dbReference>
<dbReference type="Gene3D" id="3.90.180.10">
    <property type="entry name" value="Medium-chain alcohol dehydrogenases, catalytic domain"/>
    <property type="match status" value="1"/>
</dbReference>